<dbReference type="KEGG" id="vg:25396009"/>
<feature type="region of interest" description="Disordered" evidence="1">
    <location>
        <begin position="71"/>
        <end position="96"/>
    </location>
</feature>
<name>A0A0K1DCT0_ADEE2</name>
<protein>
    <submittedName>
        <fullName evidence="2">Uncharacterized protein</fullName>
    </submittedName>
</protein>
<feature type="compositionally biased region" description="Polar residues" evidence="1">
    <location>
        <begin position="71"/>
        <end position="81"/>
    </location>
</feature>
<evidence type="ECO:0000313" key="2">
    <source>
        <dbReference type="EMBL" id="AKT26044.1"/>
    </source>
</evidence>
<accession>A0A0K1DCT0</accession>
<dbReference type="Proteomes" id="UP000102399">
    <property type="component" value="Segment"/>
</dbReference>
<reference evidence="2 3" key="1">
    <citation type="journal article" date="2015" name="Vet. Microbiol.">
        <title>Characterisation of the Equine adenovirus 2 genome.</title>
        <authorList>
            <person name="Giles C."/>
            <person name="Vanniasinkam T."/>
            <person name="Barton M."/>
            <person name="Mahony T.J."/>
        </authorList>
    </citation>
    <scope>NUCLEOTIDE SEQUENCE [LARGE SCALE GENOMIC DNA]</scope>
    <source>
        <strain evidence="2">EAdV2.385/75.9</strain>
    </source>
</reference>
<dbReference type="GeneID" id="25396009"/>
<organism evidence="2 3">
    <name type="scientific">Equine adenovirus B serotype 2</name>
    <name type="common">EAdV-2</name>
    <name type="synonym">Equine adenovirus 2</name>
    <dbReference type="NCBI Taxonomy" id="67603"/>
    <lineage>
        <taxon>Viruses</taxon>
        <taxon>Varidnaviria</taxon>
        <taxon>Bamfordvirae</taxon>
        <taxon>Preplasmiviricota</taxon>
        <taxon>Polisuviricotina</taxon>
        <taxon>Pharingeaviricetes</taxon>
        <taxon>Rowavirales</taxon>
        <taxon>Adenoviridae</taxon>
        <taxon>Mastadenovirus</taxon>
        <taxon>Mastadenovirus equidae</taxon>
        <taxon>Equine mastadenovirus B</taxon>
    </lineage>
</organism>
<dbReference type="RefSeq" id="YP_009162368.1">
    <property type="nucleotide sequence ID" value="NC_027705.1"/>
</dbReference>
<dbReference type="EMBL" id="KT160425">
    <property type="protein sequence ID" value="AKT26044.1"/>
    <property type="molecule type" value="Genomic_DNA"/>
</dbReference>
<keyword evidence="3" id="KW-1185">Reference proteome</keyword>
<proteinExistence type="predicted"/>
<evidence type="ECO:0000256" key="1">
    <source>
        <dbReference type="SAM" id="MobiDB-lite"/>
    </source>
</evidence>
<organismHost>
    <name type="scientific">Equus caballus</name>
    <name type="common">Horse</name>
    <dbReference type="NCBI Taxonomy" id="9796"/>
</organismHost>
<evidence type="ECO:0000313" key="3">
    <source>
        <dbReference type="Proteomes" id="UP000102399"/>
    </source>
</evidence>
<sequence>MVEDHNTDFFLRTAIPNTPSDVKTKLKSVFRQRGNATVATGRQLHRNSSLYQTPFTGANFTVFIREEIKSSRLSRGSTRQESIGGELHHSQGHAKIKAKIHCRVPSHLNGLPTSQQMAILIQRDEGSGDNKTQPLS</sequence>